<dbReference type="PANTHER" id="PTHR45819">
    <property type="entry name" value="CENTAURIN-GAMMA-1A"/>
    <property type="match status" value="1"/>
</dbReference>
<dbReference type="FunFam" id="2.30.29.30:FF:000077">
    <property type="entry name" value="Arf-GAP with GTPase, ANK repeat and PH domain-containing protein 1"/>
    <property type="match status" value="1"/>
</dbReference>
<dbReference type="GO" id="GO:0008270">
    <property type="term" value="F:zinc ion binding"/>
    <property type="evidence" value="ECO:0007669"/>
    <property type="project" value="UniProtKB-KW"/>
</dbReference>
<dbReference type="FunFam" id="2.30.29.30:FF:000199">
    <property type="entry name" value="Arf-GAP with GTPase, ANK repeat and PH domain-containing protein 3"/>
    <property type="match status" value="1"/>
</dbReference>
<gene>
    <name evidence="24" type="primary">AGAP3</name>
    <name evidence="24" type="synonym">agap3</name>
</gene>
<dbReference type="SMART" id="SM00248">
    <property type="entry name" value="ANK"/>
    <property type="match status" value="2"/>
</dbReference>
<reference evidence="24" key="1">
    <citation type="submission" date="2021-04" db="EMBL/GenBank/DDBJ databases">
        <authorList>
            <consortium name="Wellcome Sanger Institute Data Sharing"/>
        </authorList>
    </citation>
    <scope>NUCLEOTIDE SEQUENCE [LARGE SCALE GENOMIC DNA]</scope>
</reference>
<dbReference type="SMART" id="SM00105">
    <property type="entry name" value="ArfGap"/>
    <property type="match status" value="1"/>
</dbReference>
<dbReference type="FunFam" id="1.25.40.20:FF:000038">
    <property type="entry name" value="Arf-GAP with GTPase, ANK repeat and PH domain-containing protein 3"/>
    <property type="match status" value="1"/>
</dbReference>
<dbReference type="PROSITE" id="PS50115">
    <property type="entry name" value="ARFGAP"/>
    <property type="match status" value="1"/>
</dbReference>
<dbReference type="FunFam" id="1.10.220.150:FF:000001">
    <property type="entry name" value="Arf-GAP with GTPase, ANK repeat and PH domain-containing protein 1"/>
    <property type="match status" value="1"/>
</dbReference>
<evidence type="ECO:0000256" key="17">
    <source>
        <dbReference type="ARBA" id="ARBA00080364"/>
    </source>
</evidence>
<evidence type="ECO:0000259" key="22">
    <source>
        <dbReference type="PROSITE" id="PS50003"/>
    </source>
</evidence>
<keyword evidence="11 19" id="KW-0040">ANK repeat</keyword>
<evidence type="ECO:0000256" key="20">
    <source>
        <dbReference type="PROSITE-ProRule" id="PRU00288"/>
    </source>
</evidence>
<feature type="region of interest" description="Disordered" evidence="21">
    <location>
        <begin position="107"/>
        <end position="188"/>
    </location>
</feature>
<dbReference type="InterPro" id="IPR036770">
    <property type="entry name" value="Ankyrin_rpt-contain_sf"/>
</dbReference>
<dbReference type="GO" id="GO:0003924">
    <property type="term" value="F:GTPase activity"/>
    <property type="evidence" value="ECO:0007669"/>
    <property type="project" value="InterPro"/>
</dbReference>
<dbReference type="PANTHER" id="PTHR45819:SF2">
    <property type="entry name" value="ARF-GAP WITH GTPASE, ANK REPEAT AND PH DOMAIN-CONTAINING PROTEIN 3"/>
    <property type="match status" value="1"/>
</dbReference>
<evidence type="ECO:0000313" key="24">
    <source>
        <dbReference type="Ensembl" id="ENSSAUP00010013948.1"/>
    </source>
</evidence>
<dbReference type="InterPro" id="IPR001806">
    <property type="entry name" value="Small_GTPase"/>
</dbReference>
<feature type="region of interest" description="Disordered" evidence="21">
    <location>
        <begin position="201"/>
        <end position="229"/>
    </location>
</feature>
<evidence type="ECO:0000256" key="3">
    <source>
        <dbReference type="ARBA" id="ARBA00022468"/>
    </source>
</evidence>
<dbReference type="Gene3D" id="2.30.29.30">
    <property type="entry name" value="Pleckstrin-homology domain (PH domain)/Phosphotyrosine-binding domain (PTB)"/>
    <property type="match status" value="2"/>
</dbReference>
<dbReference type="CDD" id="cd01250">
    <property type="entry name" value="PH_AGAP"/>
    <property type="match status" value="1"/>
</dbReference>
<feature type="repeat" description="ANK" evidence="19">
    <location>
        <begin position="1272"/>
        <end position="1296"/>
    </location>
</feature>
<keyword evidence="4" id="KW-0963">Cytoplasm</keyword>
<evidence type="ECO:0000256" key="15">
    <source>
        <dbReference type="ARBA" id="ARBA00069132"/>
    </source>
</evidence>
<dbReference type="InterPro" id="IPR027417">
    <property type="entry name" value="P-loop_NTPase"/>
</dbReference>
<feature type="compositionally biased region" description="Polar residues" evidence="21">
    <location>
        <begin position="130"/>
        <end position="139"/>
    </location>
</feature>
<feature type="compositionally biased region" description="Basic and acidic residues" evidence="21">
    <location>
        <begin position="348"/>
        <end position="368"/>
    </location>
</feature>
<sequence length="1337" mass="147517">MLFLSSGTVDATPRSTTFGQQQQQQGKTVYHISVILNETQGDALVPEQGMGRVTHTLVEHCQPGGALISVVPMEKSPRLGRARQEFDRWPSLSRTGRVRRQREEVVLEENEEELEEVEGKMRTDRFLKQPSKNSGNSSQQDRDVAELLAQTDTQEQRIRSSTLHSAHTKGFNFGEHGTVAGHSSLPRAVLRRARQDEARLGRRTLSMYGDSVKQQGDSQPDQERRLRRPRSVCMLAGPGPVLSESRTQHPVKSAVILENDLQYRNRKAELRAVDGLNSVLPQRPQVPTEVTPRFRQRNSKPRPVSMTVLELRKRGSDDEIDSQRSCSHTGGDGGGFLKGGFRWRLFGKDKSKESDKDSKSSPKSKSDAPKSTLSSLRRSFSMRIRRTRPRDKVSLSSETESKECSRTKSTSEETTMPPRPFSYLTGRMLPTSSEEIEDGGMQYIEYHSKGKVKVMEVPLCPTKLSSKPVQEELSIWQLIANRFRRKEQPCSGKCESQLSQSTDTGQYPLDGNNKSQPVSIVTLAGIDSHKGQDSFVNSQEWTLSRSVPELKVGIVGNLSSGKSALVHRYLTGTYVQEESPEGGRFKKEIVVDGQSYLLLIRDEGGPPELQFAAWVDAVVFVFSLEDEISFQTVYNYFLRLSTYRNTAEVPMVLVGTQDAISAANPRVIDDSRARKLSNDLKRCTYYETCSTYGLNVERVFQDVAQKVVAMRKKQQLSIGPCKSLPNSPSHSSVPSASIPSVHINQAANGGGAFSDYSSSVPSTPSISQREMRIETIAASNTPTPIRKQSKRRSNIFTSRKASEQAKSVDSKTDSIGSGRAIPIKQGILLKRSGKSLNKEWKKKYVTLCDNGVLTYHPSLHDYMQNVHGKEIDLLRTTVKIPGKRPPRAVATVAPTASPKTNGLTKDRSTLQLGIGNTGAPHSNSSTSLQTGGSAFGGSKDGMHQRSFSVSSADQWNEAINTSTSSGAPNGMSDPATSSVGSATSPKLEPPPSPHANRKKHRRKKSTGITKPDGLSAGNEEQEENFEFVIVSLTGQTWNFEASTYEERELWVQAIESQIFASLQSCESIKNKSRLGSQSDAMAIQSVRNVRGNSFCVDCDAPNPDWASLNLGALMCIECSGIHRNLGTHLSRVRSLDLDDWPVELSMVMTAIGNAMANSVWEGALENYTKPGSDSTREEKERWIRAKYEQKLFLVGLPQSDVPLGQQLLRAVVEDDLRLVVVLLAHGTKEEVNETYGDGDGRTALHLSCAMANVVITQLLIWYGVDVKSRDARGQTPLSYARRAGSQECADILLQHGCPNDTGSLTSVATPNMGRRNPNPNINNNNAQCELNRSISIM</sequence>
<organism evidence="24 25">
    <name type="scientific">Sparus aurata</name>
    <name type="common">Gilthead sea bream</name>
    <dbReference type="NCBI Taxonomy" id="8175"/>
    <lineage>
        <taxon>Eukaryota</taxon>
        <taxon>Metazoa</taxon>
        <taxon>Chordata</taxon>
        <taxon>Craniata</taxon>
        <taxon>Vertebrata</taxon>
        <taxon>Euteleostomi</taxon>
        <taxon>Actinopterygii</taxon>
        <taxon>Neopterygii</taxon>
        <taxon>Teleostei</taxon>
        <taxon>Neoteleostei</taxon>
        <taxon>Acanthomorphata</taxon>
        <taxon>Eupercaria</taxon>
        <taxon>Spariformes</taxon>
        <taxon>Sparidae</taxon>
        <taxon>Sparus</taxon>
    </lineage>
</organism>
<feature type="region of interest" description="Disordered" evidence="21">
    <location>
        <begin position="1303"/>
        <end position="1325"/>
    </location>
</feature>
<evidence type="ECO:0000256" key="4">
    <source>
        <dbReference type="ARBA" id="ARBA00022490"/>
    </source>
</evidence>
<dbReference type="GO" id="GO:0005634">
    <property type="term" value="C:nucleus"/>
    <property type="evidence" value="ECO:0007669"/>
    <property type="project" value="TreeGrafter"/>
</dbReference>
<evidence type="ECO:0000256" key="12">
    <source>
        <dbReference type="ARBA" id="ARBA00023134"/>
    </source>
</evidence>
<feature type="region of interest" description="Disordered" evidence="21">
    <location>
        <begin position="490"/>
        <end position="512"/>
    </location>
</feature>
<feature type="compositionally biased region" description="Basic and acidic residues" evidence="21">
    <location>
        <begin position="117"/>
        <end position="127"/>
    </location>
</feature>
<dbReference type="RefSeq" id="XP_030258238.1">
    <property type="nucleotide sequence ID" value="XM_030402378.1"/>
</dbReference>
<keyword evidence="12" id="KW-0342">GTP-binding</keyword>
<dbReference type="PROSITE" id="PS50003">
    <property type="entry name" value="PH_DOMAIN"/>
    <property type="match status" value="1"/>
</dbReference>
<dbReference type="Proteomes" id="UP000472265">
    <property type="component" value="Chromosome 21"/>
</dbReference>
<evidence type="ECO:0000256" key="8">
    <source>
        <dbReference type="ARBA" id="ARBA00022741"/>
    </source>
</evidence>
<keyword evidence="5" id="KW-0597">Phosphoprotein</keyword>
<accession>A0A671UJE6</accession>
<dbReference type="Pfam" id="PF12796">
    <property type="entry name" value="Ank_2"/>
    <property type="match status" value="1"/>
</dbReference>
<keyword evidence="9 20" id="KW-0863">Zinc-finger</keyword>
<dbReference type="SUPFAM" id="SSF57863">
    <property type="entry name" value="ArfGap/RecO-like zinc finger"/>
    <property type="match status" value="1"/>
</dbReference>
<dbReference type="PROSITE" id="PS51421">
    <property type="entry name" value="RAS"/>
    <property type="match status" value="1"/>
</dbReference>
<feature type="domain" description="PH" evidence="22">
    <location>
        <begin position="821"/>
        <end position="1059"/>
    </location>
</feature>
<feature type="compositionally biased region" description="Polar residues" evidence="21">
    <location>
        <begin position="919"/>
        <end position="932"/>
    </location>
</feature>
<dbReference type="OrthoDB" id="6136903at2759"/>
<feature type="compositionally biased region" description="Polar residues" evidence="21">
    <location>
        <begin position="494"/>
        <end position="505"/>
    </location>
</feature>
<evidence type="ECO:0000256" key="7">
    <source>
        <dbReference type="ARBA" id="ARBA00022737"/>
    </source>
</evidence>
<feature type="compositionally biased region" description="Polar residues" evidence="21">
    <location>
        <begin position="974"/>
        <end position="984"/>
    </location>
</feature>
<dbReference type="InterPro" id="IPR002110">
    <property type="entry name" value="Ankyrin_rpt"/>
</dbReference>
<dbReference type="Pfam" id="PF00071">
    <property type="entry name" value="Ras"/>
    <property type="match status" value="1"/>
</dbReference>
<dbReference type="InterPro" id="IPR037278">
    <property type="entry name" value="ARFGAP/RecO"/>
</dbReference>
<keyword evidence="25" id="KW-1185">Reference proteome</keyword>
<dbReference type="SMART" id="SM00173">
    <property type="entry name" value="RAS"/>
    <property type="match status" value="1"/>
</dbReference>
<dbReference type="SUPFAM" id="SSF50729">
    <property type="entry name" value="PH domain-like"/>
    <property type="match status" value="1"/>
</dbReference>
<evidence type="ECO:0000256" key="2">
    <source>
        <dbReference type="ARBA" id="ARBA00005430"/>
    </source>
</evidence>
<feature type="region of interest" description="Disordered" evidence="21">
    <location>
        <begin position="891"/>
        <end position="1020"/>
    </location>
</feature>
<dbReference type="PROSITE" id="PS51419">
    <property type="entry name" value="RAB"/>
    <property type="match status" value="1"/>
</dbReference>
<dbReference type="GO" id="GO:0005737">
    <property type="term" value="C:cytoplasm"/>
    <property type="evidence" value="ECO:0007669"/>
    <property type="project" value="UniProtKB-SubCell"/>
</dbReference>
<protein>
    <recommendedName>
        <fullName evidence="15">Arf-GAP with GTPase, ANK repeat and PH domain-containing protein 3</fullName>
    </recommendedName>
    <alternativeName>
        <fullName evidence="16">CRAM-associated GTPase</fullName>
    </alternativeName>
    <alternativeName>
        <fullName evidence="17">Centaurin-gamma-3</fullName>
    </alternativeName>
    <alternativeName>
        <fullName evidence="18">MR1-interacting protein</fullName>
    </alternativeName>
</protein>
<keyword evidence="3" id="KW-0343">GTPase activation</keyword>
<dbReference type="InterPro" id="IPR038508">
    <property type="entry name" value="ArfGAP_dom_sf"/>
</dbReference>
<dbReference type="Ensembl" id="ENSSAUT00010014818.1">
    <property type="protein sequence ID" value="ENSSAUP00010013948.1"/>
    <property type="gene ID" value="ENSSAUG00010003720.1"/>
</dbReference>
<feature type="compositionally biased region" description="Acidic residues" evidence="21">
    <location>
        <begin position="107"/>
        <end position="116"/>
    </location>
</feature>
<dbReference type="SMART" id="SM00233">
    <property type="entry name" value="PH"/>
    <property type="match status" value="1"/>
</dbReference>
<keyword evidence="10" id="KW-0862">Zinc</keyword>
<dbReference type="InParanoid" id="A0A671UJE6"/>
<reference evidence="24" key="3">
    <citation type="submission" date="2025-09" db="UniProtKB">
        <authorList>
            <consortium name="Ensembl"/>
        </authorList>
    </citation>
    <scope>IDENTIFICATION</scope>
</reference>
<comment type="function">
    <text evidence="13">GTPase-activating protein for the ADP ribosylation factor family. GTPase which may be involved in the degradation of expanded polyglutamine proteins through the ubiquitin-proteasome pathway.</text>
</comment>
<feature type="domain" description="Arf-GAP" evidence="23">
    <location>
        <begin position="1080"/>
        <end position="1201"/>
    </location>
</feature>
<dbReference type="SUPFAM" id="SSF48403">
    <property type="entry name" value="Ankyrin repeat"/>
    <property type="match status" value="1"/>
</dbReference>
<dbReference type="GeneTree" id="ENSGT00940000159586"/>
<dbReference type="Gene3D" id="3.40.50.300">
    <property type="entry name" value="P-loop containing nucleotide triphosphate hydrolases"/>
    <property type="match status" value="1"/>
</dbReference>
<dbReference type="GeneID" id="115572375"/>
<comment type="subunit">
    <text evidence="14">Interacts with PML. Interacts with expanded polyglutamine proteins.</text>
</comment>
<keyword evidence="7" id="KW-0677">Repeat</keyword>
<feature type="compositionally biased region" description="Basic and acidic residues" evidence="21">
    <location>
        <begin position="800"/>
        <end position="812"/>
    </location>
</feature>
<evidence type="ECO:0000256" key="9">
    <source>
        <dbReference type="ARBA" id="ARBA00022771"/>
    </source>
</evidence>
<evidence type="ECO:0000256" key="13">
    <source>
        <dbReference type="ARBA" id="ARBA00054555"/>
    </source>
</evidence>
<reference evidence="24" key="2">
    <citation type="submission" date="2025-08" db="UniProtKB">
        <authorList>
            <consortium name="Ensembl"/>
        </authorList>
    </citation>
    <scope>IDENTIFICATION</scope>
</reference>
<feature type="compositionally biased region" description="Basic and acidic residues" evidence="21">
    <location>
        <begin position="399"/>
        <end position="411"/>
    </location>
</feature>
<dbReference type="PROSITE" id="PS50297">
    <property type="entry name" value="ANK_REP_REGION"/>
    <property type="match status" value="2"/>
</dbReference>
<evidence type="ECO:0000256" key="10">
    <source>
        <dbReference type="ARBA" id="ARBA00022833"/>
    </source>
</evidence>
<dbReference type="GO" id="GO:0005096">
    <property type="term" value="F:GTPase activator activity"/>
    <property type="evidence" value="ECO:0007669"/>
    <property type="project" value="UniProtKB-KW"/>
</dbReference>
<feature type="region of interest" description="Disordered" evidence="21">
    <location>
        <begin position="313"/>
        <end position="333"/>
    </location>
</feature>
<dbReference type="SUPFAM" id="SSF52540">
    <property type="entry name" value="P-loop containing nucleoside triphosphate hydrolases"/>
    <property type="match status" value="1"/>
</dbReference>
<evidence type="ECO:0000313" key="25">
    <source>
        <dbReference type="Proteomes" id="UP000472265"/>
    </source>
</evidence>
<keyword evidence="8" id="KW-0547">Nucleotide-binding</keyword>
<evidence type="ECO:0000259" key="23">
    <source>
        <dbReference type="PROSITE" id="PS50115"/>
    </source>
</evidence>
<evidence type="ECO:0000256" key="1">
    <source>
        <dbReference type="ARBA" id="ARBA00004496"/>
    </source>
</evidence>
<comment type="similarity">
    <text evidence="2">Belongs to the centaurin gamma-like family.</text>
</comment>
<dbReference type="CDD" id="cd08855">
    <property type="entry name" value="ArfGap_AGAP3"/>
    <property type="match status" value="1"/>
</dbReference>
<feature type="compositionally biased region" description="Polar residues" evidence="21">
    <location>
        <begin position="945"/>
        <end position="967"/>
    </location>
</feature>
<name>A0A671UJE6_SPAAU</name>
<feature type="repeat" description="ANK" evidence="19">
    <location>
        <begin position="1239"/>
        <end position="1271"/>
    </location>
</feature>
<dbReference type="CDD" id="cd04103">
    <property type="entry name" value="Centaurin_gamma"/>
    <property type="match status" value="1"/>
</dbReference>
<evidence type="ECO:0000256" key="18">
    <source>
        <dbReference type="ARBA" id="ARBA00081856"/>
    </source>
</evidence>
<dbReference type="InterPro" id="IPR001849">
    <property type="entry name" value="PH_domain"/>
</dbReference>
<evidence type="ECO:0000256" key="16">
    <source>
        <dbReference type="ARBA" id="ARBA00078940"/>
    </source>
</evidence>
<dbReference type="PRINTS" id="PR00405">
    <property type="entry name" value="REVINTRACTNG"/>
</dbReference>
<evidence type="ECO:0000256" key="19">
    <source>
        <dbReference type="PROSITE-ProRule" id="PRU00023"/>
    </source>
</evidence>
<dbReference type="Pfam" id="PF01412">
    <property type="entry name" value="ArfGap"/>
    <property type="match status" value="1"/>
</dbReference>
<feature type="compositionally biased region" description="Low complexity" evidence="21">
    <location>
        <begin position="1316"/>
        <end position="1325"/>
    </location>
</feature>
<dbReference type="InterPro" id="IPR051282">
    <property type="entry name" value="Arf-GAP_GTPase_ANK_PH"/>
</dbReference>
<dbReference type="InterPro" id="IPR001164">
    <property type="entry name" value="ArfGAP_dom"/>
</dbReference>
<dbReference type="Gene3D" id="1.25.40.20">
    <property type="entry name" value="Ankyrin repeat-containing domain"/>
    <property type="match status" value="1"/>
</dbReference>
<evidence type="ECO:0000256" key="11">
    <source>
        <dbReference type="ARBA" id="ARBA00023043"/>
    </source>
</evidence>
<feature type="compositionally biased region" description="Low complexity" evidence="21">
    <location>
        <begin position="369"/>
        <end position="382"/>
    </location>
</feature>
<feature type="region of interest" description="Disordered" evidence="21">
    <location>
        <begin position="1"/>
        <end position="23"/>
    </location>
</feature>
<feature type="region of interest" description="Disordered" evidence="21">
    <location>
        <begin position="348"/>
        <end position="422"/>
    </location>
</feature>
<comment type="subcellular location">
    <subcellularLocation>
        <location evidence="1">Cytoplasm</location>
    </subcellularLocation>
</comment>
<evidence type="ECO:0000256" key="5">
    <source>
        <dbReference type="ARBA" id="ARBA00022553"/>
    </source>
</evidence>
<feature type="region of interest" description="Disordered" evidence="21">
    <location>
        <begin position="783"/>
        <end position="815"/>
    </location>
</feature>
<keyword evidence="6" id="KW-0479">Metal-binding</keyword>
<feature type="compositionally biased region" description="Polar residues" evidence="21">
    <location>
        <begin position="1"/>
        <end position="19"/>
    </location>
</feature>
<dbReference type="InterPro" id="IPR011993">
    <property type="entry name" value="PH-like_dom_sf"/>
</dbReference>
<evidence type="ECO:0000256" key="6">
    <source>
        <dbReference type="ARBA" id="ARBA00022723"/>
    </source>
</evidence>
<feature type="compositionally biased region" description="Basic residues" evidence="21">
    <location>
        <begin position="995"/>
        <end position="1005"/>
    </location>
</feature>
<dbReference type="GO" id="GO:0005525">
    <property type="term" value="F:GTP binding"/>
    <property type="evidence" value="ECO:0007669"/>
    <property type="project" value="UniProtKB-KW"/>
</dbReference>
<evidence type="ECO:0000256" key="14">
    <source>
        <dbReference type="ARBA" id="ARBA00063337"/>
    </source>
</evidence>
<proteinExistence type="inferred from homology"/>
<dbReference type="FunFam" id="3.40.50.300:FF:000178">
    <property type="entry name" value="Arf-GAP with GTPase, ANK repeat and PH domain-containing protein 1"/>
    <property type="match status" value="1"/>
</dbReference>
<dbReference type="Gene3D" id="1.10.220.150">
    <property type="entry name" value="Arf GTPase activating protein"/>
    <property type="match status" value="1"/>
</dbReference>
<dbReference type="SMART" id="SM00175">
    <property type="entry name" value="RAB"/>
    <property type="match status" value="1"/>
</dbReference>
<evidence type="ECO:0000256" key="21">
    <source>
        <dbReference type="SAM" id="MobiDB-lite"/>
    </source>
</evidence>
<dbReference type="PROSITE" id="PS50088">
    <property type="entry name" value="ANK_REPEAT"/>
    <property type="match status" value="2"/>
</dbReference>